<feature type="coiled-coil region" evidence="1">
    <location>
        <begin position="89"/>
        <end position="123"/>
    </location>
</feature>
<keyword evidence="4" id="KW-1185">Reference proteome</keyword>
<protein>
    <submittedName>
        <fullName evidence="3">Uncharacterized protein</fullName>
    </submittedName>
</protein>
<gene>
    <name evidence="3" type="ORF">RIMI_LOCUS3644318</name>
</gene>
<feature type="compositionally biased region" description="Basic and acidic residues" evidence="2">
    <location>
        <begin position="163"/>
        <end position="187"/>
    </location>
</feature>
<proteinExistence type="predicted"/>
<name>A0ABN9L1D1_9NEOB</name>
<feature type="non-terminal residue" evidence="3">
    <location>
        <position position="1"/>
    </location>
</feature>
<organism evidence="3 4">
    <name type="scientific">Ranitomeya imitator</name>
    <name type="common">mimic poison frog</name>
    <dbReference type="NCBI Taxonomy" id="111125"/>
    <lineage>
        <taxon>Eukaryota</taxon>
        <taxon>Metazoa</taxon>
        <taxon>Chordata</taxon>
        <taxon>Craniata</taxon>
        <taxon>Vertebrata</taxon>
        <taxon>Euteleostomi</taxon>
        <taxon>Amphibia</taxon>
        <taxon>Batrachia</taxon>
        <taxon>Anura</taxon>
        <taxon>Neobatrachia</taxon>
        <taxon>Hyloidea</taxon>
        <taxon>Dendrobatidae</taxon>
        <taxon>Dendrobatinae</taxon>
        <taxon>Ranitomeya</taxon>
    </lineage>
</organism>
<feature type="compositionally biased region" description="Polar residues" evidence="2">
    <location>
        <begin position="35"/>
        <end position="47"/>
    </location>
</feature>
<dbReference type="EMBL" id="CAUEEQ010005557">
    <property type="protein sequence ID" value="CAJ0929075.1"/>
    <property type="molecule type" value="Genomic_DNA"/>
</dbReference>
<evidence type="ECO:0000313" key="4">
    <source>
        <dbReference type="Proteomes" id="UP001176940"/>
    </source>
</evidence>
<reference evidence="3" key="1">
    <citation type="submission" date="2023-07" db="EMBL/GenBank/DDBJ databases">
        <authorList>
            <person name="Stuckert A."/>
        </authorList>
    </citation>
    <scope>NUCLEOTIDE SEQUENCE</scope>
</reference>
<accession>A0ABN9L1D1</accession>
<feature type="compositionally biased region" description="Basic and acidic residues" evidence="2">
    <location>
        <begin position="1"/>
        <end position="10"/>
    </location>
</feature>
<dbReference type="Proteomes" id="UP001176940">
    <property type="component" value="Unassembled WGS sequence"/>
</dbReference>
<feature type="non-terminal residue" evidence="3">
    <location>
        <position position="187"/>
    </location>
</feature>
<feature type="region of interest" description="Disordered" evidence="2">
    <location>
        <begin position="145"/>
        <end position="187"/>
    </location>
</feature>
<evidence type="ECO:0000313" key="3">
    <source>
        <dbReference type="EMBL" id="CAJ0929075.1"/>
    </source>
</evidence>
<feature type="region of interest" description="Disordered" evidence="2">
    <location>
        <begin position="1"/>
        <end position="68"/>
    </location>
</feature>
<comment type="caution">
    <text evidence="3">The sequence shown here is derived from an EMBL/GenBank/DDBJ whole genome shotgun (WGS) entry which is preliminary data.</text>
</comment>
<keyword evidence="1" id="KW-0175">Coiled coil</keyword>
<sequence length="187" mass="21673">EEIAKHRESPEEQDEIPAQERQDVTLLGGPPDPVQTESSNTIPQSKDVTTEQHDRSQMADPLSKEKTKVLKEENYNQMVAMGAEGAKFRQLYEEKVEDMRQELVRQEQEYQQATEALRLAHAAQLERQMYDQEQLLLEVHRLRAQLAEDERIPQPESEEPGWEYERGDGGERRTDEESRASDVIGDR</sequence>
<evidence type="ECO:0000256" key="2">
    <source>
        <dbReference type="SAM" id="MobiDB-lite"/>
    </source>
</evidence>
<feature type="compositionally biased region" description="Basic and acidic residues" evidence="2">
    <location>
        <begin position="48"/>
        <end position="68"/>
    </location>
</feature>
<evidence type="ECO:0000256" key="1">
    <source>
        <dbReference type="SAM" id="Coils"/>
    </source>
</evidence>